<comment type="caution">
    <text evidence="4">The sequence shown here is derived from an EMBL/GenBank/DDBJ whole genome shotgun (WGS) entry which is preliminary data.</text>
</comment>
<protein>
    <recommendedName>
        <fullName evidence="3">Alcohol dehydrogenase-like N-terminal domain-containing protein</fullName>
    </recommendedName>
</protein>
<dbReference type="InterPro" id="IPR013154">
    <property type="entry name" value="ADH-like_N"/>
</dbReference>
<organism evidence="4 5">
    <name type="scientific">Monilinia fructicola</name>
    <name type="common">Brown rot fungus</name>
    <name type="synonym">Ciboria fructicola</name>
    <dbReference type="NCBI Taxonomy" id="38448"/>
    <lineage>
        <taxon>Eukaryota</taxon>
        <taxon>Fungi</taxon>
        <taxon>Dikarya</taxon>
        <taxon>Ascomycota</taxon>
        <taxon>Pezizomycotina</taxon>
        <taxon>Leotiomycetes</taxon>
        <taxon>Helotiales</taxon>
        <taxon>Sclerotiniaceae</taxon>
        <taxon>Monilinia</taxon>
    </lineage>
</organism>
<evidence type="ECO:0000256" key="1">
    <source>
        <dbReference type="ARBA" id="ARBA00008072"/>
    </source>
</evidence>
<accession>A0A5M9K3I6</accession>
<evidence type="ECO:0000313" key="4">
    <source>
        <dbReference type="EMBL" id="KAA8576354.1"/>
    </source>
</evidence>
<dbReference type="InterPro" id="IPR052585">
    <property type="entry name" value="Lipid_raft_assoc_Zn_ADH"/>
</dbReference>
<name>A0A5M9K3I6_MONFR</name>
<evidence type="ECO:0000256" key="2">
    <source>
        <dbReference type="ARBA" id="ARBA00023002"/>
    </source>
</evidence>
<reference evidence="4 5" key="1">
    <citation type="submission" date="2019-06" db="EMBL/GenBank/DDBJ databases">
        <title>Genome Sequence of the Brown Rot Fungal Pathogen Monilinia fructicola.</title>
        <authorList>
            <person name="De Miccolis Angelini R.M."/>
            <person name="Landi L."/>
            <person name="Abate D."/>
            <person name="Pollastro S."/>
            <person name="Romanazzi G."/>
            <person name="Faretra F."/>
        </authorList>
    </citation>
    <scope>NUCLEOTIDE SEQUENCE [LARGE SCALE GENOMIC DNA]</scope>
    <source>
        <strain evidence="4 5">Mfrc123</strain>
    </source>
</reference>
<dbReference type="GO" id="GO:0016651">
    <property type="term" value="F:oxidoreductase activity, acting on NAD(P)H"/>
    <property type="evidence" value="ECO:0007669"/>
    <property type="project" value="InterPro"/>
</dbReference>
<proteinExistence type="inferred from homology"/>
<dbReference type="OrthoDB" id="10257049at2759"/>
<feature type="domain" description="Alcohol dehydrogenase-like N-terminal" evidence="3">
    <location>
        <begin position="122"/>
        <end position="209"/>
    </location>
</feature>
<sequence length="472" mass="51439">MGTNTKLDGSNETQIVNILSFHCADKMASTDIYQSRSINQAITPPKTPESYGYQKVFHNWPEPETEPEGIYLHSETEGSREKDDSSHDSHLDVSHQEVLLLHAPKQRYAHTTEQPIPSLKDDREMLVAVEVVGLNPIDWKAPDFGFGLPSLPCISGRDFAGKVVKPPQANSRFRSGDIVMGISTDYRDSRKAAYQQYAVVSDFNACKLPSTVSPIDAAPLGVAYAAAALGLGICLGVNFASREGELQGPDLFQTIHSLSRDSIAQDVRTECFDSIREDERPEPGDWIAIWGGSSATGCCAVQLAKLAGLKVIAIIDVARSGERMLKHGADLLVDRLDTDRAISIVKGITKGKLRFGLDTRGRESTALLAQAMRSEIGLEGKRAHLVGLTGLPKEPTPGVVYHSVPIKTFHEAPKIGEELMIWLERLFEHSKISTPEIEVAHGGLQGINAALDRLRDGSVNGPRIVVPLALRT</sequence>
<comment type="similarity">
    <text evidence="1">Belongs to the zinc-containing alcohol dehydrogenase family.</text>
</comment>
<dbReference type="Gene3D" id="3.90.180.10">
    <property type="entry name" value="Medium-chain alcohol dehydrogenases, catalytic domain"/>
    <property type="match status" value="1"/>
</dbReference>
<evidence type="ECO:0000259" key="3">
    <source>
        <dbReference type="Pfam" id="PF08240"/>
    </source>
</evidence>
<dbReference type="InterPro" id="IPR047122">
    <property type="entry name" value="Trans-enoyl_RdTase-like"/>
</dbReference>
<dbReference type="PANTHER" id="PTHR43482:SF2">
    <property type="entry name" value="ZINC-BINDING DEHYDROGENASE FAMILY, PUTATIVE (AFU_ORTHOLOGUE AFUA_3G15030)-RELATED"/>
    <property type="match status" value="1"/>
</dbReference>
<dbReference type="EMBL" id="VICG01000001">
    <property type="protein sequence ID" value="KAA8576354.1"/>
    <property type="molecule type" value="Genomic_DNA"/>
</dbReference>
<dbReference type="AlphaFoldDB" id="A0A5M9K3I6"/>
<dbReference type="PANTHER" id="PTHR43482">
    <property type="entry name" value="PROTEIN AST1-RELATED"/>
    <property type="match status" value="1"/>
</dbReference>
<dbReference type="SUPFAM" id="SSF51735">
    <property type="entry name" value="NAD(P)-binding Rossmann-fold domains"/>
    <property type="match status" value="1"/>
</dbReference>
<dbReference type="Proteomes" id="UP000322873">
    <property type="component" value="Unassembled WGS sequence"/>
</dbReference>
<gene>
    <name evidence="4" type="ORF">EYC84_006487</name>
</gene>
<dbReference type="VEuPathDB" id="FungiDB:MFRU_009g02400"/>
<dbReference type="Gene3D" id="3.40.50.720">
    <property type="entry name" value="NAD(P)-binding Rossmann-like Domain"/>
    <property type="match status" value="1"/>
</dbReference>
<dbReference type="SUPFAM" id="SSF50129">
    <property type="entry name" value="GroES-like"/>
    <property type="match status" value="1"/>
</dbReference>
<dbReference type="CDD" id="cd08249">
    <property type="entry name" value="enoyl_reductase_like"/>
    <property type="match status" value="1"/>
</dbReference>
<dbReference type="InterPro" id="IPR036291">
    <property type="entry name" value="NAD(P)-bd_dom_sf"/>
</dbReference>
<keyword evidence="5" id="KW-1185">Reference proteome</keyword>
<keyword evidence="2" id="KW-0560">Oxidoreductase</keyword>
<dbReference type="Pfam" id="PF08240">
    <property type="entry name" value="ADH_N"/>
    <property type="match status" value="1"/>
</dbReference>
<dbReference type="InterPro" id="IPR011032">
    <property type="entry name" value="GroES-like_sf"/>
</dbReference>
<evidence type="ECO:0000313" key="5">
    <source>
        <dbReference type="Proteomes" id="UP000322873"/>
    </source>
</evidence>